<dbReference type="EMBL" id="JBHFEH010000001">
    <property type="protein sequence ID" value="KAL2059608.1"/>
    <property type="molecule type" value="Genomic_DNA"/>
</dbReference>
<organism evidence="2 3">
    <name type="scientific">Lepraria finkii</name>
    <dbReference type="NCBI Taxonomy" id="1340010"/>
    <lineage>
        <taxon>Eukaryota</taxon>
        <taxon>Fungi</taxon>
        <taxon>Dikarya</taxon>
        <taxon>Ascomycota</taxon>
        <taxon>Pezizomycotina</taxon>
        <taxon>Lecanoromycetes</taxon>
        <taxon>OSLEUM clade</taxon>
        <taxon>Lecanoromycetidae</taxon>
        <taxon>Lecanorales</taxon>
        <taxon>Lecanorineae</taxon>
        <taxon>Stereocaulaceae</taxon>
        <taxon>Lepraria</taxon>
    </lineage>
</organism>
<protein>
    <recommendedName>
        <fullName evidence="4">Fungal N-terminal domain-containing protein</fullName>
    </recommendedName>
</protein>
<feature type="compositionally biased region" description="Polar residues" evidence="1">
    <location>
        <begin position="411"/>
        <end position="422"/>
    </location>
</feature>
<proteinExistence type="predicted"/>
<reference evidence="2 3" key="1">
    <citation type="submission" date="2024-09" db="EMBL/GenBank/DDBJ databases">
        <title>Rethinking Asexuality: The Enigmatic Case of Functional Sexual Genes in Lepraria (Stereocaulaceae).</title>
        <authorList>
            <person name="Doellman M."/>
            <person name="Sun Y."/>
            <person name="Barcenas-Pena A."/>
            <person name="Lumbsch H.T."/>
            <person name="Grewe F."/>
        </authorList>
    </citation>
    <scope>NUCLEOTIDE SEQUENCE [LARGE SCALE GENOMIC DNA]</scope>
    <source>
        <strain evidence="2 3">Grewe 0041</strain>
    </source>
</reference>
<feature type="compositionally biased region" description="Basic and acidic residues" evidence="1">
    <location>
        <begin position="369"/>
        <end position="382"/>
    </location>
</feature>
<evidence type="ECO:0000313" key="2">
    <source>
        <dbReference type="EMBL" id="KAL2059608.1"/>
    </source>
</evidence>
<sequence length="485" mass="54268">MDPITILGAVAATLQIVKEVCHTIQWMQRVYDGFKKSDRTLKMILLECNIYGDSIKTVGEWLKEQRAAKGLQKQMRTTKHAITLVRVSMGSLQRDLQKIGDGKEKLTIKSFTKCIKVRHQWFEETMKIHLTELRCHSQTLQLTLQVIQLTKPSELSPAQAQKAPEKLEQKTRSLEKRLLLRHFISKALEIRRAEVAAEEERRSQALKEFIRVPAVSPPIQPPIQPEDKPQRQSREEPQEQSLDQPQTHSVFSVVEQARQQAVAEKENKLEDLLTGDLEDLIDFSNDPQASPIQAPSTGIHSFQDLDGLRGLLMPQQTVPNITDNAEEDALTQRAGLDEIPEPKRSQSPQIALQPPNTNLTMPNINPQHHVSDEMSEPERTESPHVASQFPTPDSGMPDVDAQSMASGHGSEMSSTTTATPSIFSRASTLSSNSSCSVRSVTDAEVRERDANMQTLPKRSSYAAPPSQIVRRKAVRSLFLGKPGPE</sequence>
<feature type="compositionally biased region" description="Low complexity" evidence="1">
    <location>
        <begin position="424"/>
        <end position="440"/>
    </location>
</feature>
<evidence type="ECO:0000256" key="1">
    <source>
        <dbReference type="SAM" id="MobiDB-lite"/>
    </source>
</evidence>
<feature type="region of interest" description="Disordered" evidence="1">
    <location>
        <begin position="214"/>
        <end position="248"/>
    </location>
</feature>
<name>A0ABR4BP85_9LECA</name>
<evidence type="ECO:0000313" key="3">
    <source>
        <dbReference type="Proteomes" id="UP001590951"/>
    </source>
</evidence>
<feature type="compositionally biased region" description="Basic and acidic residues" evidence="1">
    <location>
        <begin position="441"/>
        <end position="450"/>
    </location>
</feature>
<feature type="region of interest" description="Disordered" evidence="1">
    <location>
        <begin position="337"/>
        <end position="466"/>
    </location>
</feature>
<feature type="compositionally biased region" description="Polar residues" evidence="1">
    <location>
        <begin position="345"/>
        <end position="368"/>
    </location>
</feature>
<accession>A0ABR4BP85</accession>
<feature type="compositionally biased region" description="Basic and acidic residues" evidence="1">
    <location>
        <begin position="225"/>
        <end position="237"/>
    </location>
</feature>
<dbReference type="Proteomes" id="UP001590951">
    <property type="component" value="Unassembled WGS sequence"/>
</dbReference>
<feature type="compositionally biased region" description="Pro residues" evidence="1">
    <location>
        <begin position="215"/>
        <end position="224"/>
    </location>
</feature>
<keyword evidence="3" id="KW-1185">Reference proteome</keyword>
<comment type="caution">
    <text evidence="2">The sequence shown here is derived from an EMBL/GenBank/DDBJ whole genome shotgun (WGS) entry which is preliminary data.</text>
</comment>
<evidence type="ECO:0008006" key="4">
    <source>
        <dbReference type="Google" id="ProtNLM"/>
    </source>
</evidence>
<gene>
    <name evidence="2" type="ORF">ABVK25_000901</name>
</gene>